<dbReference type="InterPro" id="IPR048749">
    <property type="entry name" value="SLX1_C"/>
</dbReference>
<evidence type="ECO:0000313" key="11">
    <source>
        <dbReference type="EMBL" id="RKF56930.1"/>
    </source>
</evidence>
<comment type="caution">
    <text evidence="11">The sequence shown here is derived from an EMBL/GenBank/DDBJ whole genome shotgun (WGS) entry which is preliminary data.</text>
</comment>
<proteinExistence type="inferred from homology"/>
<evidence type="ECO:0000256" key="5">
    <source>
        <dbReference type="ARBA" id="ARBA00023172"/>
    </source>
</evidence>
<reference evidence="11 12" key="1">
    <citation type="journal article" date="2018" name="BMC Genomics">
        <title>Comparative genome analyses reveal sequence features reflecting distinct modes of host-adaptation between dicot and monocot powdery mildew.</title>
        <authorList>
            <person name="Wu Y."/>
            <person name="Ma X."/>
            <person name="Pan Z."/>
            <person name="Kale S.D."/>
            <person name="Song Y."/>
            <person name="King H."/>
            <person name="Zhang Q."/>
            <person name="Presley C."/>
            <person name="Deng X."/>
            <person name="Wei C.I."/>
            <person name="Xiao S."/>
        </authorList>
    </citation>
    <scope>NUCLEOTIDE SEQUENCE [LARGE SCALE GENOMIC DNA]</scope>
    <source>
        <strain evidence="11">UCSC1</strain>
    </source>
</reference>
<comment type="similarity">
    <text evidence="8">Belongs to the SLX1 family.</text>
</comment>
<dbReference type="GO" id="GO:0033557">
    <property type="term" value="C:Slx1-Slx4 complex"/>
    <property type="evidence" value="ECO:0007669"/>
    <property type="project" value="UniProtKB-UniRule"/>
</dbReference>
<keyword evidence="6 8" id="KW-0234">DNA repair</keyword>
<accession>A0A420HHQ4</accession>
<evidence type="ECO:0000256" key="3">
    <source>
        <dbReference type="ARBA" id="ARBA00022763"/>
    </source>
</evidence>
<comment type="function">
    <text evidence="8">Catalytic subunit of the SLX1-SLX4 structure-specific endonuclease that resolves DNA secondary structures generated during DNA repair and recombination. Has endonuclease activity towards branched DNA substrates, introducing single-strand cuts in duplex DNA close to junctions with ss-DNA.</text>
</comment>
<dbReference type="EMBL" id="MCBR01019316">
    <property type="protein sequence ID" value="RKF56930.1"/>
    <property type="molecule type" value="Genomic_DNA"/>
</dbReference>
<gene>
    <name evidence="11" type="ORF">GcC1_193036</name>
</gene>
<keyword evidence="5 8" id="KW-0233">DNA recombination</keyword>
<dbReference type="InterPro" id="IPR013083">
    <property type="entry name" value="Znf_RING/FYVE/PHD"/>
</dbReference>
<dbReference type="Gene3D" id="3.40.1440.10">
    <property type="entry name" value="GIY-YIG endonuclease"/>
    <property type="match status" value="1"/>
</dbReference>
<dbReference type="PROSITE" id="PS50164">
    <property type="entry name" value="GIY_YIG"/>
    <property type="match status" value="1"/>
</dbReference>
<dbReference type="InterPro" id="IPR027520">
    <property type="entry name" value="Slx1"/>
</dbReference>
<dbReference type="PANTHER" id="PTHR20208">
    <property type="entry name" value="STRUCTURE-SPECIFIC ENDONUCLEASE SUBUNIT SLX1"/>
    <property type="match status" value="1"/>
</dbReference>
<dbReference type="AlphaFoldDB" id="A0A420HHQ4"/>
<dbReference type="Pfam" id="PF01541">
    <property type="entry name" value="GIY-YIG"/>
    <property type="match status" value="1"/>
</dbReference>
<evidence type="ECO:0000256" key="8">
    <source>
        <dbReference type="HAMAP-Rule" id="MF_03100"/>
    </source>
</evidence>
<dbReference type="GO" id="GO:0017108">
    <property type="term" value="F:5'-flap endonuclease activity"/>
    <property type="evidence" value="ECO:0007669"/>
    <property type="project" value="InterPro"/>
</dbReference>
<dbReference type="InterPro" id="IPR000305">
    <property type="entry name" value="GIY-YIG_endonuc"/>
</dbReference>
<name>A0A420HHQ4_9PEZI</name>
<feature type="compositionally biased region" description="Acidic residues" evidence="9">
    <location>
        <begin position="327"/>
        <end position="337"/>
    </location>
</feature>
<organism evidence="11 12">
    <name type="scientific">Golovinomyces cichoracearum</name>
    <dbReference type="NCBI Taxonomy" id="62708"/>
    <lineage>
        <taxon>Eukaryota</taxon>
        <taxon>Fungi</taxon>
        <taxon>Dikarya</taxon>
        <taxon>Ascomycota</taxon>
        <taxon>Pezizomycotina</taxon>
        <taxon>Leotiomycetes</taxon>
        <taxon>Erysiphales</taxon>
        <taxon>Erysiphaceae</taxon>
        <taxon>Golovinomyces</taxon>
    </lineage>
</organism>
<sequence length="360" mass="41298">MPMDRPIPQFYCCYLLRSKARANSVYIGSTTNPARRLDQHNGLVKGGAVRTSRVTLRPWEMTCIVSGFPSHIAALQFEWAWQNPHITLHIPQELRILPITGRRKSGRPKRPRLSVTSQISNLHLLLRVPSFCRWPLELHFFSEEVYNFWLKYCRNIVDQIPKHVSVSEKFRSRYLCTAKNGEKDTLETFSAGIKDLVLDYSNVKSHVEKGKNIVDFEQEGTCSICKTELEHGKGIYAICPNLTCTSVTHITCLSKRFLGVYEDQVVPIKGTCPVCLNEFRWIDVVKELSLRMRGLKEVENLMKIKRKRKDDAESVFPQTFVSPSLKEDEDEDEETDNDIFIPADFNSDNEFETTSSSGST</sequence>
<dbReference type="HAMAP" id="MF_03100">
    <property type="entry name" value="Endonuc_su_Slx1"/>
    <property type="match status" value="1"/>
</dbReference>
<dbReference type="GO" id="GO:0000724">
    <property type="term" value="P:double-strand break repair via homologous recombination"/>
    <property type="evidence" value="ECO:0007669"/>
    <property type="project" value="TreeGrafter"/>
</dbReference>
<feature type="compositionally biased region" description="Polar residues" evidence="9">
    <location>
        <begin position="346"/>
        <end position="360"/>
    </location>
</feature>
<dbReference type="Proteomes" id="UP000285405">
    <property type="component" value="Unassembled WGS sequence"/>
</dbReference>
<comment type="subcellular location">
    <subcellularLocation>
        <location evidence="8">Nucleus</location>
    </subcellularLocation>
</comment>
<keyword evidence="1 8" id="KW-0540">Nuclease</keyword>
<evidence type="ECO:0000256" key="7">
    <source>
        <dbReference type="ARBA" id="ARBA00023242"/>
    </source>
</evidence>
<feature type="region of interest" description="Disordered" evidence="9">
    <location>
        <begin position="312"/>
        <end position="360"/>
    </location>
</feature>
<dbReference type="FunFam" id="3.40.1440.10:FF:000006">
    <property type="entry name" value="Structure-specific endonuclease subunit SLX1"/>
    <property type="match status" value="1"/>
</dbReference>
<evidence type="ECO:0000256" key="2">
    <source>
        <dbReference type="ARBA" id="ARBA00022759"/>
    </source>
</evidence>
<evidence type="ECO:0000256" key="9">
    <source>
        <dbReference type="SAM" id="MobiDB-lite"/>
    </source>
</evidence>
<comment type="cofactor">
    <cofactor evidence="8">
        <name>a divalent metal cation</name>
        <dbReference type="ChEBI" id="CHEBI:60240"/>
    </cofactor>
</comment>
<keyword evidence="7 8" id="KW-0539">Nucleus</keyword>
<protein>
    <submittedName>
        <fullName evidence="11">Structure-specific endonuclease subunit slx1</fullName>
    </submittedName>
</protein>
<keyword evidence="4 8" id="KW-0378">Hydrolase</keyword>
<evidence type="ECO:0000256" key="6">
    <source>
        <dbReference type="ARBA" id="ARBA00023204"/>
    </source>
</evidence>
<dbReference type="Pfam" id="PF21202">
    <property type="entry name" value="SLX1_C"/>
    <property type="match status" value="1"/>
</dbReference>
<dbReference type="Gene3D" id="3.30.40.10">
    <property type="entry name" value="Zinc/RING finger domain, C3HC4 (zinc finger)"/>
    <property type="match status" value="1"/>
</dbReference>
<evidence type="ECO:0000313" key="12">
    <source>
        <dbReference type="Proteomes" id="UP000285405"/>
    </source>
</evidence>
<comment type="caution">
    <text evidence="8">Lacks conserved residue(s) required for the propagation of feature annotation.</text>
</comment>
<feature type="domain" description="GIY-YIG" evidence="10">
    <location>
        <begin position="9"/>
        <end position="91"/>
    </location>
</feature>
<evidence type="ECO:0000256" key="4">
    <source>
        <dbReference type="ARBA" id="ARBA00022801"/>
    </source>
</evidence>
<dbReference type="InterPro" id="IPR035901">
    <property type="entry name" value="GIY-YIG_endonuc_sf"/>
</dbReference>
<evidence type="ECO:0000256" key="1">
    <source>
        <dbReference type="ARBA" id="ARBA00022722"/>
    </source>
</evidence>
<dbReference type="OrthoDB" id="24645at2759"/>
<dbReference type="CDD" id="cd10455">
    <property type="entry name" value="GIY-YIG_SLX1"/>
    <property type="match status" value="1"/>
</dbReference>
<dbReference type="GO" id="GO:0008821">
    <property type="term" value="F:crossover junction DNA endonuclease activity"/>
    <property type="evidence" value="ECO:0007669"/>
    <property type="project" value="TreeGrafter"/>
</dbReference>
<comment type="subunit">
    <text evidence="8">Forms a heterodimer with SLX4.</text>
</comment>
<evidence type="ECO:0000259" key="10">
    <source>
        <dbReference type="PROSITE" id="PS50164"/>
    </source>
</evidence>
<dbReference type="PANTHER" id="PTHR20208:SF10">
    <property type="entry name" value="STRUCTURE-SPECIFIC ENDONUCLEASE SUBUNIT SLX1"/>
    <property type="match status" value="1"/>
</dbReference>
<keyword evidence="2 8" id="KW-0255">Endonuclease</keyword>
<dbReference type="SUPFAM" id="SSF82771">
    <property type="entry name" value="GIY-YIG endonuclease"/>
    <property type="match status" value="1"/>
</dbReference>
<keyword evidence="3 8" id="KW-0227">DNA damage</keyword>
<dbReference type="InterPro" id="IPR050381">
    <property type="entry name" value="SLX1_endonuclease"/>
</dbReference>